<dbReference type="SUPFAM" id="SSF50978">
    <property type="entry name" value="WD40 repeat-like"/>
    <property type="match status" value="1"/>
</dbReference>
<organism evidence="12 13">
    <name type="scientific">Puma concolor</name>
    <name type="common">Mountain lion</name>
    <name type="synonym">Felis concolor</name>
    <dbReference type="NCBI Taxonomy" id="9696"/>
    <lineage>
        <taxon>Eukaryota</taxon>
        <taxon>Metazoa</taxon>
        <taxon>Chordata</taxon>
        <taxon>Craniata</taxon>
        <taxon>Vertebrata</taxon>
        <taxon>Euteleostomi</taxon>
        <taxon>Mammalia</taxon>
        <taxon>Eutheria</taxon>
        <taxon>Laurasiatheria</taxon>
        <taxon>Carnivora</taxon>
        <taxon>Feliformia</taxon>
        <taxon>Felidae</taxon>
        <taxon>Felinae</taxon>
        <taxon>Puma</taxon>
    </lineage>
</organism>
<keyword evidence="7" id="KW-0007">Acetylation</keyword>
<keyword evidence="6" id="KW-0227">DNA damage</keyword>
<dbReference type="InterPro" id="IPR015943">
    <property type="entry name" value="WD40/YVTN_repeat-like_dom_sf"/>
</dbReference>
<dbReference type="PROSITE" id="PS50082">
    <property type="entry name" value="WD_REPEATS_2"/>
    <property type="match status" value="1"/>
</dbReference>
<feature type="compositionally biased region" description="Gly residues" evidence="11">
    <location>
        <begin position="1"/>
        <end position="10"/>
    </location>
</feature>
<evidence type="ECO:0000256" key="5">
    <source>
        <dbReference type="ARBA" id="ARBA00022737"/>
    </source>
</evidence>
<keyword evidence="2" id="KW-0158">Chromosome</keyword>
<evidence type="ECO:0000256" key="9">
    <source>
        <dbReference type="HAMAP-Rule" id="MF_03056"/>
    </source>
</evidence>
<comment type="subcellular location">
    <subcellularLocation>
        <location evidence="1 9">Nucleus</location>
    </subcellularLocation>
</comment>
<proteinExistence type="inferred from homology"/>
<evidence type="ECO:0000256" key="10">
    <source>
        <dbReference type="PROSITE-ProRule" id="PRU00221"/>
    </source>
</evidence>
<dbReference type="GO" id="GO:0043527">
    <property type="term" value="C:tRNA methyltransferase complex"/>
    <property type="evidence" value="ECO:0007669"/>
    <property type="project" value="TreeGrafter"/>
</dbReference>
<feature type="compositionally biased region" description="Basic and acidic residues" evidence="11">
    <location>
        <begin position="99"/>
        <end position="110"/>
    </location>
</feature>
<evidence type="ECO:0000256" key="6">
    <source>
        <dbReference type="ARBA" id="ARBA00022763"/>
    </source>
</evidence>
<dbReference type="FunFam" id="2.130.10.10:FF:000454">
    <property type="entry name" value="tRNA (guanine-N(7)-)-methyltransferase non-catalytic subunit WDR4"/>
    <property type="match status" value="1"/>
</dbReference>
<reference evidence="13" key="1">
    <citation type="submission" date="2025-08" db="UniProtKB">
        <authorList>
            <consortium name="RefSeq"/>
        </authorList>
    </citation>
    <scope>IDENTIFICATION</scope>
    <source>
        <tissue evidence="13">Blood</tissue>
    </source>
</reference>
<evidence type="ECO:0000256" key="2">
    <source>
        <dbReference type="ARBA" id="ARBA00022454"/>
    </source>
</evidence>
<evidence type="ECO:0000256" key="3">
    <source>
        <dbReference type="ARBA" id="ARBA00022574"/>
    </source>
</evidence>
<dbReference type="CTD" id="10785"/>
<keyword evidence="4 9" id="KW-0819">tRNA processing</keyword>
<feature type="region of interest" description="Disordered" evidence="11">
    <location>
        <begin position="1"/>
        <end position="143"/>
    </location>
</feature>
<keyword evidence="8 9" id="KW-0539">Nucleus</keyword>
<dbReference type="GO" id="GO:0005634">
    <property type="term" value="C:nucleus"/>
    <property type="evidence" value="ECO:0007669"/>
    <property type="project" value="UniProtKB-SubCell"/>
</dbReference>
<keyword evidence="3 9" id="KW-0853">WD repeat</keyword>
<protein>
    <submittedName>
        <fullName evidence="13">tRNA (Guanine-N(7)-)-methyltransferase non-catalytic subunit WDR4</fullName>
    </submittedName>
</protein>
<dbReference type="Pfam" id="PF00400">
    <property type="entry name" value="WD40"/>
    <property type="match status" value="2"/>
</dbReference>
<dbReference type="GO" id="GO:0106004">
    <property type="term" value="P:tRNA (guanine-N7)-methylation"/>
    <property type="evidence" value="ECO:0007669"/>
    <property type="project" value="UniProtKB-UniRule"/>
</dbReference>
<feature type="repeat" description="WD" evidence="10">
    <location>
        <begin position="304"/>
        <end position="346"/>
    </location>
</feature>
<evidence type="ECO:0000313" key="13">
    <source>
        <dbReference type="RefSeq" id="XP_025768854.1"/>
    </source>
</evidence>
<evidence type="ECO:0000256" key="11">
    <source>
        <dbReference type="SAM" id="MobiDB-lite"/>
    </source>
</evidence>
<dbReference type="GO" id="GO:0005829">
    <property type="term" value="C:cytosol"/>
    <property type="evidence" value="ECO:0007669"/>
    <property type="project" value="TreeGrafter"/>
</dbReference>
<evidence type="ECO:0000256" key="8">
    <source>
        <dbReference type="ARBA" id="ARBA00023242"/>
    </source>
</evidence>
<dbReference type="PROSITE" id="PS50294">
    <property type="entry name" value="WD_REPEATS_REGION"/>
    <property type="match status" value="1"/>
</dbReference>
<feature type="region of interest" description="Disordered" evidence="11">
    <location>
        <begin position="498"/>
        <end position="549"/>
    </location>
</feature>
<name>A0A6P6GZL4_PUMCO</name>
<comment type="pathway">
    <text evidence="9">tRNA modification; N(7)-methylguanine-tRNA biosynthesis.</text>
</comment>
<evidence type="ECO:0000313" key="12">
    <source>
        <dbReference type="Proteomes" id="UP000515131"/>
    </source>
</evidence>
<evidence type="ECO:0000256" key="4">
    <source>
        <dbReference type="ARBA" id="ARBA00022694"/>
    </source>
</evidence>
<feature type="compositionally biased region" description="Basic residues" evidence="11">
    <location>
        <begin position="22"/>
        <end position="38"/>
    </location>
</feature>
<comment type="function">
    <text evidence="9">Required for the formation of N(7)-methylguanine at position 46 (m7G46) in tRNA. In the complex, it is required to stabilize and induce conformational changes of the catalytic subunit.</text>
</comment>
<dbReference type="UniPathway" id="UPA00989"/>
<keyword evidence="12" id="KW-1185">Reference proteome</keyword>
<dbReference type="GeneID" id="112849447"/>
<dbReference type="PANTHER" id="PTHR16288:SF0">
    <property type="entry name" value="TRNA (GUANINE-N(7)-)-METHYLTRANSFERASE NON-CATALYTIC SUBUNIT WDR4"/>
    <property type="match status" value="1"/>
</dbReference>
<dbReference type="RefSeq" id="XP_025768854.1">
    <property type="nucleotide sequence ID" value="XM_025913069.1"/>
</dbReference>
<dbReference type="GO" id="GO:0006974">
    <property type="term" value="P:DNA damage response"/>
    <property type="evidence" value="ECO:0007669"/>
    <property type="project" value="UniProtKB-KW"/>
</dbReference>
<accession>A0A6P6GZL4</accession>
<dbReference type="InterPro" id="IPR028884">
    <property type="entry name" value="Trm82"/>
</dbReference>
<gene>
    <name evidence="13" type="primary">WDR4</name>
</gene>
<keyword evidence="5 9" id="KW-0677">Repeat</keyword>
<dbReference type="Proteomes" id="UP000515131">
    <property type="component" value="Unplaced"/>
</dbReference>
<dbReference type="HAMAP" id="MF_03056">
    <property type="entry name" value="TRM82"/>
    <property type="match status" value="1"/>
</dbReference>
<evidence type="ECO:0000256" key="7">
    <source>
        <dbReference type="ARBA" id="ARBA00022990"/>
    </source>
</evidence>
<dbReference type="AlphaFoldDB" id="A0A6P6GZL4"/>
<dbReference type="SMART" id="SM00320">
    <property type="entry name" value="WD40"/>
    <property type="match status" value="3"/>
</dbReference>
<sequence>MTVTRGGGPGQAEVAPGLTRQLRAHHRLTARPLGRRHQSQAGTGVGGAGQRPPGCARRGHAPAELPITGGAVRAGAPASDRTLDVPGPDPESSVFDGLEALRHSGYEEPSRYQQDQVPQLQRRKIRNRPCPGGKEQCSASVLTGARETDRDDVLFAYDCSTAAEKSQESKGEDGQPADKGSDTILASTFSKSGTYFALTDDSKRLILFRTKPWQCLSVRTVVRRCTALTFTASEEKLLVADKSGDVYSFSVLEPQGCGKLELGHLSMLLDVAVSPDDHYVLTADRDEKIRVSWAAAPHSIESFCLGHTEFVSRIFVVPDHPELLLSASGDRTLRLWEYRSGRELHCCHLTSLQEPAEPWGDERFAASRITYWSQDGCVALLCDCIPAIYVFQLDASRQQLVYRQRLTFRHRVWDIAFEEGRGLWVLQDHREAPLVLCRPVGGQWQAAPEDAVVEKVSAHLRGNWAMLEGVAGVDVGFSGLYKATFDNVTAYLRKKEERLQKRRKNPAAGPNGQAKKMKPGEASLRCSSSPPPHSRGLEPEPALLSPVPAAPRKPDSLVLSQRCSEWCRCREAPFLRIGGDRNPWWAWWPWSFHCSRGAGRFSSRGVRELYGSEKFGSGGGDALTGGLRAKSCCCLALCGL</sequence>
<dbReference type="InterPro" id="IPR001680">
    <property type="entry name" value="WD40_rpt"/>
</dbReference>
<dbReference type="InterPro" id="IPR036322">
    <property type="entry name" value="WD40_repeat_dom_sf"/>
</dbReference>
<dbReference type="Gene3D" id="2.130.10.10">
    <property type="entry name" value="YVTN repeat-like/Quinoprotein amine dehydrogenase"/>
    <property type="match status" value="1"/>
</dbReference>
<dbReference type="PANTHER" id="PTHR16288">
    <property type="entry name" value="WD40 REPEAT PROTEIN 4"/>
    <property type="match status" value="1"/>
</dbReference>
<evidence type="ECO:0000256" key="1">
    <source>
        <dbReference type="ARBA" id="ARBA00004123"/>
    </source>
</evidence>
<dbReference type="KEGG" id="pcoo:112849447"/>
<comment type="similarity">
    <text evidence="9">Belongs to the WD repeat TRM82 family.</text>
</comment>